<gene>
    <name evidence="1" type="ORF">IAS62_004225</name>
</gene>
<dbReference type="GeneID" id="89990997"/>
<dbReference type="EMBL" id="CP143812">
    <property type="protein sequence ID" value="WVO22882.1"/>
    <property type="molecule type" value="Genomic_DNA"/>
</dbReference>
<dbReference type="RefSeq" id="XP_064722121.1">
    <property type="nucleotide sequence ID" value="XM_064866049.1"/>
</dbReference>
<sequence>MTQSGALHLLFAELGSCEGGPARRRLRKLPVLDSKSGTGSCVGSGITRTRRQLRIAFLFLLPNPPCLQIHTTILNSHPLHTSFRPPQSITLSPFTFPAPSFFPPA</sequence>
<reference evidence="1 2" key="1">
    <citation type="submission" date="2024-01" db="EMBL/GenBank/DDBJ databases">
        <title>Comparative genomics of Cryptococcus and Kwoniella reveals pathogenesis evolution and contrasting modes of karyotype evolution via chromosome fusion or intercentromeric recombination.</title>
        <authorList>
            <person name="Coelho M.A."/>
            <person name="David-Palma M."/>
            <person name="Shea T."/>
            <person name="Bowers K."/>
            <person name="McGinley-Smith S."/>
            <person name="Mohammad A.W."/>
            <person name="Gnirke A."/>
            <person name="Yurkov A.M."/>
            <person name="Nowrousian M."/>
            <person name="Sun S."/>
            <person name="Cuomo C.A."/>
            <person name="Heitman J."/>
        </authorList>
    </citation>
    <scope>NUCLEOTIDE SEQUENCE [LARGE SCALE GENOMIC DNA]</scope>
    <source>
        <strain evidence="1 2">7685027</strain>
    </source>
</reference>
<keyword evidence="2" id="KW-1185">Reference proteome</keyword>
<accession>A0ABZ2AWG2</accession>
<name>A0ABZ2AWG2_9TREE</name>
<protein>
    <submittedName>
        <fullName evidence="1">Uncharacterized protein</fullName>
    </submittedName>
</protein>
<organism evidence="1 2">
    <name type="scientific">Cryptococcus decagattii</name>
    <dbReference type="NCBI Taxonomy" id="1859122"/>
    <lineage>
        <taxon>Eukaryota</taxon>
        <taxon>Fungi</taxon>
        <taxon>Dikarya</taxon>
        <taxon>Basidiomycota</taxon>
        <taxon>Agaricomycotina</taxon>
        <taxon>Tremellomycetes</taxon>
        <taxon>Tremellales</taxon>
        <taxon>Cryptococcaceae</taxon>
        <taxon>Cryptococcus</taxon>
        <taxon>Cryptococcus gattii species complex</taxon>
    </lineage>
</organism>
<evidence type="ECO:0000313" key="2">
    <source>
        <dbReference type="Proteomes" id="UP001432216"/>
    </source>
</evidence>
<proteinExistence type="predicted"/>
<dbReference type="Proteomes" id="UP001432216">
    <property type="component" value="Chromosome 7"/>
</dbReference>
<evidence type="ECO:0000313" key="1">
    <source>
        <dbReference type="EMBL" id="WVO22882.1"/>
    </source>
</evidence>